<dbReference type="SMART" id="SM00184">
    <property type="entry name" value="RING"/>
    <property type="match status" value="1"/>
</dbReference>
<dbReference type="Proteomes" id="UP001055439">
    <property type="component" value="Chromosome 3"/>
</dbReference>
<dbReference type="InterPro" id="IPR017907">
    <property type="entry name" value="Znf_RING_CS"/>
</dbReference>
<evidence type="ECO:0000313" key="7">
    <source>
        <dbReference type="Proteomes" id="UP001055439"/>
    </source>
</evidence>
<dbReference type="PANTHER" id="PTHR46629">
    <property type="entry name" value="OS01G0917900 PROTEIN"/>
    <property type="match status" value="1"/>
</dbReference>
<sequence>MERRRRGKEVMEAERIGRRKWRSLKKRLGLMGCCASSWGFRASNPTIIQDEIYPGEPEEEVVVGMGGATSAEEMNLAAALAAERNYRAASVAEVGRVEGKRTEAPMPVPLMRLLEEGEENGGGEGGGGGEGWSCCCVCMGGRKGAAFIPCGHTFCRVCARELRADRGTCPLCNRPILDILDIF</sequence>
<dbReference type="InterPro" id="IPR001841">
    <property type="entry name" value="Znf_RING"/>
</dbReference>
<proteinExistence type="predicted"/>
<evidence type="ECO:0000256" key="3">
    <source>
        <dbReference type="ARBA" id="ARBA00022833"/>
    </source>
</evidence>
<evidence type="ECO:0000256" key="2">
    <source>
        <dbReference type="ARBA" id="ARBA00022771"/>
    </source>
</evidence>
<organism evidence="6 7">
    <name type="scientific">Musa troglodytarum</name>
    <name type="common">fe'i banana</name>
    <dbReference type="NCBI Taxonomy" id="320322"/>
    <lineage>
        <taxon>Eukaryota</taxon>
        <taxon>Viridiplantae</taxon>
        <taxon>Streptophyta</taxon>
        <taxon>Embryophyta</taxon>
        <taxon>Tracheophyta</taxon>
        <taxon>Spermatophyta</taxon>
        <taxon>Magnoliopsida</taxon>
        <taxon>Liliopsida</taxon>
        <taxon>Zingiberales</taxon>
        <taxon>Musaceae</taxon>
        <taxon>Musa</taxon>
    </lineage>
</organism>
<dbReference type="PROSITE" id="PS50089">
    <property type="entry name" value="ZF_RING_2"/>
    <property type="match status" value="1"/>
</dbReference>
<accession>A0A9E7JSV0</accession>
<dbReference type="SUPFAM" id="SSF57850">
    <property type="entry name" value="RING/U-box"/>
    <property type="match status" value="1"/>
</dbReference>
<evidence type="ECO:0000259" key="5">
    <source>
        <dbReference type="PROSITE" id="PS50089"/>
    </source>
</evidence>
<gene>
    <name evidence="6" type="ORF">MUK42_01047</name>
</gene>
<evidence type="ECO:0000256" key="4">
    <source>
        <dbReference type="PROSITE-ProRule" id="PRU00175"/>
    </source>
</evidence>
<evidence type="ECO:0000313" key="6">
    <source>
        <dbReference type="EMBL" id="URD92158.1"/>
    </source>
</evidence>
<keyword evidence="7" id="KW-1185">Reference proteome</keyword>
<name>A0A9E7JSV0_9LILI</name>
<dbReference type="AlphaFoldDB" id="A0A9E7JSV0"/>
<dbReference type="CDD" id="cd16449">
    <property type="entry name" value="RING-HC"/>
    <property type="match status" value="1"/>
</dbReference>
<evidence type="ECO:0000256" key="1">
    <source>
        <dbReference type="ARBA" id="ARBA00022723"/>
    </source>
</evidence>
<protein>
    <submittedName>
        <fullName evidence="6">RING</fullName>
    </submittedName>
</protein>
<dbReference type="InterPro" id="IPR013083">
    <property type="entry name" value="Znf_RING/FYVE/PHD"/>
</dbReference>
<dbReference type="OrthoDB" id="1711136at2759"/>
<keyword evidence="1" id="KW-0479">Metal-binding</keyword>
<dbReference type="Pfam" id="PF13920">
    <property type="entry name" value="zf-C3HC4_3"/>
    <property type="match status" value="1"/>
</dbReference>
<keyword evidence="3" id="KW-0862">Zinc</keyword>
<dbReference type="GO" id="GO:0008270">
    <property type="term" value="F:zinc ion binding"/>
    <property type="evidence" value="ECO:0007669"/>
    <property type="project" value="UniProtKB-KW"/>
</dbReference>
<reference evidence="6" key="1">
    <citation type="submission" date="2022-05" db="EMBL/GenBank/DDBJ databases">
        <title>The Musa troglodytarum L. genome provides insights into the mechanism of non-climacteric behaviour and enrichment of carotenoids.</title>
        <authorList>
            <person name="Wang J."/>
        </authorList>
    </citation>
    <scope>NUCLEOTIDE SEQUENCE</scope>
    <source>
        <tissue evidence="6">Leaf</tissue>
    </source>
</reference>
<keyword evidence="2 4" id="KW-0863">Zinc-finger</keyword>
<dbReference type="PROSITE" id="PS00518">
    <property type="entry name" value="ZF_RING_1"/>
    <property type="match status" value="1"/>
</dbReference>
<feature type="domain" description="RING-type" evidence="5">
    <location>
        <begin position="135"/>
        <end position="173"/>
    </location>
</feature>
<dbReference type="Gene3D" id="3.30.40.10">
    <property type="entry name" value="Zinc/RING finger domain, C3HC4 (zinc finger)"/>
    <property type="match status" value="1"/>
</dbReference>
<dbReference type="EMBL" id="CP097505">
    <property type="protein sequence ID" value="URD92158.1"/>
    <property type="molecule type" value="Genomic_DNA"/>
</dbReference>